<dbReference type="RefSeq" id="WP_048187959.1">
    <property type="nucleotide sequence ID" value="NZ_CP011097.1"/>
</dbReference>
<dbReference type="Gene3D" id="1.10.10.10">
    <property type="entry name" value="Winged helix-like DNA-binding domain superfamily/Winged helix DNA-binding domain"/>
    <property type="match status" value="1"/>
</dbReference>
<dbReference type="GeneID" id="24875194"/>
<dbReference type="SUPFAM" id="SSF46785">
    <property type="entry name" value="Winged helix' DNA-binding domain"/>
    <property type="match status" value="1"/>
</dbReference>
<accession>A0A3G1B5Z2</accession>
<dbReference type="AlphaFoldDB" id="A0A3G1B5Z2"/>
<dbReference type="CDD" id="cd00090">
    <property type="entry name" value="HTH_ARSR"/>
    <property type="match status" value="1"/>
</dbReference>
<gene>
    <name evidence="1" type="ORF">SU86_002185</name>
</gene>
<dbReference type="Pfam" id="PF12840">
    <property type="entry name" value="HTH_20"/>
    <property type="match status" value="1"/>
</dbReference>
<proteinExistence type="predicted"/>
<dbReference type="PRINTS" id="PR00778">
    <property type="entry name" value="HTHARSR"/>
</dbReference>
<dbReference type="InterPro" id="IPR011991">
    <property type="entry name" value="ArsR-like_HTH"/>
</dbReference>
<dbReference type="InterPro" id="IPR036388">
    <property type="entry name" value="WH-like_DNA-bd_sf"/>
</dbReference>
<dbReference type="OrthoDB" id="371687at2157"/>
<reference evidence="1 2" key="1">
    <citation type="journal article" date="2016" name="Sci. Rep.">
        <title>A novel ammonia-oxidizing archaeon from wastewater treatment plant: Its enrichment, physiological and genomic characteristics.</title>
        <authorList>
            <person name="Li Y."/>
            <person name="Ding K."/>
            <person name="Wen X."/>
            <person name="Zhang B."/>
            <person name="Shen B."/>
            <person name="Yang Y."/>
        </authorList>
    </citation>
    <scope>NUCLEOTIDE SEQUENCE [LARGE SCALE GENOMIC DNA]</scope>
    <source>
        <strain evidence="1 2">SAT1</strain>
    </source>
</reference>
<evidence type="ECO:0000313" key="2">
    <source>
        <dbReference type="Proteomes" id="UP000266745"/>
    </source>
</evidence>
<evidence type="ECO:0000313" key="1">
    <source>
        <dbReference type="EMBL" id="AJZ75387.1"/>
    </source>
</evidence>
<name>A0A3G1B5Z2_9ARCH</name>
<dbReference type="InterPro" id="IPR001845">
    <property type="entry name" value="HTH_ArsR_DNA-bd_dom"/>
</dbReference>
<organism evidence="1 2">
    <name type="scientific">Candidatus Nitrosotenuis cloacae</name>
    <dbReference type="NCBI Taxonomy" id="1603555"/>
    <lineage>
        <taxon>Archaea</taxon>
        <taxon>Nitrososphaerota</taxon>
        <taxon>Candidatus Nitrosotenuis</taxon>
    </lineage>
</organism>
<dbReference type="InterPro" id="IPR036390">
    <property type="entry name" value="WH_DNA-bd_sf"/>
</dbReference>
<sequence length="173" mass="19495">MSTLLEKPIKVNRVVTISVEHARALEDPARAKIVEMLYHKRLTTEQIGKELQKNGHNKAITTIRHHLDILKEAGLIEIVKIEEVRGAVAKFYGTSIKLISNQSSKDFDSKYSSMIKTTSVKIEKILEGIAKKPGLQKKSESSYNEFVMTEIVNRAMASVLENKDFTVGQKKVK</sequence>
<dbReference type="KEGG" id="tah:SU86_002185"/>
<dbReference type="Proteomes" id="UP000266745">
    <property type="component" value="Chromosome"/>
</dbReference>
<keyword evidence="2" id="KW-1185">Reference proteome</keyword>
<protein>
    <submittedName>
        <fullName evidence="1">Transcriptional regulator</fullName>
    </submittedName>
</protein>
<dbReference type="GO" id="GO:0003700">
    <property type="term" value="F:DNA-binding transcription factor activity"/>
    <property type="evidence" value="ECO:0007669"/>
    <property type="project" value="InterPro"/>
</dbReference>
<dbReference type="EMBL" id="CP011097">
    <property type="protein sequence ID" value="AJZ75387.1"/>
    <property type="molecule type" value="Genomic_DNA"/>
</dbReference>